<keyword evidence="2" id="KW-0813">Transport</keyword>
<dbReference type="PANTHER" id="PTHR43776">
    <property type="entry name" value="TRANSPORT ATP-BINDING PROTEIN"/>
    <property type="match status" value="1"/>
</dbReference>
<dbReference type="InterPro" id="IPR003593">
    <property type="entry name" value="AAA+_ATPase"/>
</dbReference>
<dbReference type="InterPro" id="IPR017871">
    <property type="entry name" value="ABC_transporter-like_CS"/>
</dbReference>
<dbReference type="GO" id="GO:0055085">
    <property type="term" value="P:transmembrane transport"/>
    <property type="evidence" value="ECO:0007669"/>
    <property type="project" value="UniProtKB-ARBA"/>
</dbReference>
<keyword evidence="3" id="KW-0547">Nucleotide-binding</keyword>
<dbReference type="SMART" id="SM00382">
    <property type="entry name" value="AAA"/>
    <property type="match status" value="1"/>
</dbReference>
<dbReference type="Gene3D" id="3.40.50.300">
    <property type="entry name" value="P-loop containing nucleotide triphosphate hydrolases"/>
    <property type="match status" value="1"/>
</dbReference>
<dbReference type="Pfam" id="PF00005">
    <property type="entry name" value="ABC_tran"/>
    <property type="match status" value="1"/>
</dbReference>
<dbReference type="InterPro" id="IPR003439">
    <property type="entry name" value="ABC_transporter-like_ATP-bd"/>
</dbReference>
<name>A0A1H5VEU3_9GAMM</name>
<dbReference type="GO" id="GO:0016887">
    <property type="term" value="F:ATP hydrolysis activity"/>
    <property type="evidence" value="ECO:0007669"/>
    <property type="project" value="InterPro"/>
</dbReference>
<evidence type="ECO:0000256" key="2">
    <source>
        <dbReference type="ARBA" id="ARBA00022448"/>
    </source>
</evidence>
<dbReference type="OrthoDB" id="9784450at2"/>
<protein>
    <submittedName>
        <fullName evidence="6">Peptide/nickel transport system ATP-binding protein</fullName>
    </submittedName>
</protein>
<dbReference type="InterPro" id="IPR027417">
    <property type="entry name" value="P-loop_NTPase"/>
</dbReference>
<gene>
    <name evidence="6" type="ORF">SAMN05444390_101717</name>
</gene>
<dbReference type="AlphaFoldDB" id="A0A1H5VEU3"/>
<dbReference type="GO" id="GO:0005524">
    <property type="term" value="F:ATP binding"/>
    <property type="evidence" value="ECO:0007669"/>
    <property type="project" value="UniProtKB-KW"/>
</dbReference>
<evidence type="ECO:0000256" key="1">
    <source>
        <dbReference type="ARBA" id="ARBA00005417"/>
    </source>
</evidence>
<dbReference type="PROSITE" id="PS00211">
    <property type="entry name" value="ABC_TRANSPORTER_1"/>
    <property type="match status" value="1"/>
</dbReference>
<dbReference type="PANTHER" id="PTHR43776:SF7">
    <property type="entry name" value="D,D-DIPEPTIDE TRANSPORT ATP-BINDING PROTEIN DDPF-RELATED"/>
    <property type="match status" value="1"/>
</dbReference>
<evidence type="ECO:0000256" key="4">
    <source>
        <dbReference type="ARBA" id="ARBA00022840"/>
    </source>
</evidence>
<proteinExistence type="inferred from homology"/>
<evidence type="ECO:0000259" key="5">
    <source>
        <dbReference type="PROSITE" id="PS50893"/>
    </source>
</evidence>
<accession>A0A1H5VEU3</accession>
<evidence type="ECO:0000256" key="3">
    <source>
        <dbReference type="ARBA" id="ARBA00022741"/>
    </source>
</evidence>
<keyword evidence="4 6" id="KW-0067">ATP-binding</keyword>
<dbReference type="SUPFAM" id="SSF52540">
    <property type="entry name" value="P-loop containing nucleoside triphosphate hydrolases"/>
    <property type="match status" value="1"/>
</dbReference>
<dbReference type="EMBL" id="FNVQ01000001">
    <property type="protein sequence ID" value="SEF85872.1"/>
    <property type="molecule type" value="Genomic_DNA"/>
</dbReference>
<dbReference type="Proteomes" id="UP000236745">
    <property type="component" value="Unassembled WGS sequence"/>
</dbReference>
<reference evidence="6 7" key="1">
    <citation type="submission" date="2016-10" db="EMBL/GenBank/DDBJ databases">
        <authorList>
            <person name="de Groot N.N."/>
        </authorList>
    </citation>
    <scope>NUCLEOTIDE SEQUENCE [LARGE SCALE GENOMIC DNA]</scope>
    <source>
        <strain evidence="6 7">DSM 22012</strain>
    </source>
</reference>
<feature type="domain" description="ABC transporter" evidence="5">
    <location>
        <begin position="2"/>
        <end position="192"/>
    </location>
</feature>
<dbReference type="RefSeq" id="WP_104001679.1">
    <property type="nucleotide sequence ID" value="NZ_FNVQ01000001.1"/>
</dbReference>
<dbReference type="PROSITE" id="PS50893">
    <property type="entry name" value="ABC_TRANSPORTER_2"/>
    <property type="match status" value="1"/>
</dbReference>
<comment type="similarity">
    <text evidence="1">Belongs to the ABC transporter superfamily.</text>
</comment>
<keyword evidence="7" id="KW-1185">Reference proteome</keyword>
<sequence>MLEAKNLSFGYPRQPAIVDGVSLTLRPGEITGLTGPSGCGKSTLGRLLAGVLKPQSGSIQLAEPRGGVNPVQYLHQSPIFAVNPRWRIGRIIEEAWAPDEATREALGVSRDWYNRFPHEISGGELQRVAILRALAPEVRYLIADEITAMLDPITQADIWSFLMQRSREGLSILAISHDRHLLQRIASNEISL</sequence>
<evidence type="ECO:0000313" key="7">
    <source>
        <dbReference type="Proteomes" id="UP000236745"/>
    </source>
</evidence>
<dbReference type="InterPro" id="IPR050319">
    <property type="entry name" value="ABC_transp_ATP-bind"/>
</dbReference>
<evidence type="ECO:0000313" key="6">
    <source>
        <dbReference type="EMBL" id="SEF85872.1"/>
    </source>
</evidence>
<organism evidence="6 7">
    <name type="scientific">Marinobacterium lutimaris</name>
    <dbReference type="NCBI Taxonomy" id="568106"/>
    <lineage>
        <taxon>Bacteria</taxon>
        <taxon>Pseudomonadati</taxon>
        <taxon>Pseudomonadota</taxon>
        <taxon>Gammaproteobacteria</taxon>
        <taxon>Oceanospirillales</taxon>
        <taxon>Oceanospirillaceae</taxon>
        <taxon>Marinobacterium</taxon>
    </lineage>
</organism>